<reference evidence="1" key="2">
    <citation type="submission" date="2022-01" db="EMBL/GenBank/DDBJ databases">
        <authorList>
            <person name="Yamashiro T."/>
            <person name="Shiraishi A."/>
            <person name="Satake H."/>
            <person name="Nakayama K."/>
        </authorList>
    </citation>
    <scope>NUCLEOTIDE SEQUENCE</scope>
</reference>
<keyword evidence="2" id="KW-1185">Reference proteome</keyword>
<sequence>MTPYTAYHDIQGIIYQDDMDKNRLMRKRITSPVPKDGTLNLCSHLSNIEQLGSNGITEEKIRPNNDKQRSPGVIYAVSVNIARVLKKEKKCKYKGEKKEALQHLRQNRSIPKLSETLRVFFDIEDSHGPSDAMHNPSHPLKVKKTLFQNSWRFIHFYQLSHSELVDIEKVALSSSLRITKIKVQLIKVKEPKEITINPH</sequence>
<dbReference type="Proteomes" id="UP001151760">
    <property type="component" value="Unassembled WGS sequence"/>
</dbReference>
<protein>
    <recommendedName>
        <fullName evidence="3">Ribosomal protein S10</fullName>
    </recommendedName>
</protein>
<evidence type="ECO:0000313" key="2">
    <source>
        <dbReference type="Proteomes" id="UP001151760"/>
    </source>
</evidence>
<accession>A0ABQ4XCN8</accession>
<evidence type="ECO:0008006" key="3">
    <source>
        <dbReference type="Google" id="ProtNLM"/>
    </source>
</evidence>
<evidence type="ECO:0000313" key="1">
    <source>
        <dbReference type="EMBL" id="GJS63039.1"/>
    </source>
</evidence>
<name>A0ABQ4XCN8_9ASTR</name>
<gene>
    <name evidence="1" type="ORF">Tco_0677603</name>
</gene>
<organism evidence="1 2">
    <name type="scientific">Tanacetum coccineum</name>
    <dbReference type="NCBI Taxonomy" id="301880"/>
    <lineage>
        <taxon>Eukaryota</taxon>
        <taxon>Viridiplantae</taxon>
        <taxon>Streptophyta</taxon>
        <taxon>Embryophyta</taxon>
        <taxon>Tracheophyta</taxon>
        <taxon>Spermatophyta</taxon>
        <taxon>Magnoliopsida</taxon>
        <taxon>eudicotyledons</taxon>
        <taxon>Gunneridae</taxon>
        <taxon>Pentapetalae</taxon>
        <taxon>asterids</taxon>
        <taxon>campanulids</taxon>
        <taxon>Asterales</taxon>
        <taxon>Asteraceae</taxon>
        <taxon>Asteroideae</taxon>
        <taxon>Anthemideae</taxon>
        <taxon>Anthemidinae</taxon>
        <taxon>Tanacetum</taxon>
    </lineage>
</organism>
<comment type="caution">
    <text evidence="1">The sequence shown here is derived from an EMBL/GenBank/DDBJ whole genome shotgun (WGS) entry which is preliminary data.</text>
</comment>
<dbReference type="EMBL" id="BQNB010009402">
    <property type="protein sequence ID" value="GJS63039.1"/>
    <property type="molecule type" value="Genomic_DNA"/>
</dbReference>
<reference evidence="1" key="1">
    <citation type="journal article" date="2022" name="Int. J. Mol. Sci.">
        <title>Draft Genome of Tanacetum Coccineum: Genomic Comparison of Closely Related Tanacetum-Family Plants.</title>
        <authorList>
            <person name="Yamashiro T."/>
            <person name="Shiraishi A."/>
            <person name="Nakayama K."/>
            <person name="Satake H."/>
        </authorList>
    </citation>
    <scope>NUCLEOTIDE SEQUENCE</scope>
</reference>
<proteinExistence type="predicted"/>